<evidence type="ECO:0000256" key="9">
    <source>
        <dbReference type="SAM" id="Phobius"/>
    </source>
</evidence>
<dbReference type="GO" id="GO:0006506">
    <property type="term" value="P:GPI anchor biosynthetic process"/>
    <property type="evidence" value="ECO:0007669"/>
    <property type="project" value="UniProtKB-UniPathway"/>
</dbReference>
<dbReference type="Pfam" id="PF06432">
    <property type="entry name" value="GPI2"/>
    <property type="match status" value="1"/>
</dbReference>
<evidence type="ECO:0000256" key="1">
    <source>
        <dbReference type="ARBA" id="ARBA00004141"/>
    </source>
</evidence>
<evidence type="ECO:0000256" key="3">
    <source>
        <dbReference type="ARBA" id="ARBA00008321"/>
    </source>
</evidence>
<feature type="region of interest" description="Disordered" evidence="8">
    <location>
        <begin position="1"/>
        <end position="80"/>
    </location>
</feature>
<evidence type="ECO:0000313" key="10">
    <source>
        <dbReference type="EMBL" id="KAF2807434.1"/>
    </source>
</evidence>
<reference evidence="12" key="2">
    <citation type="submission" date="2020-04" db="EMBL/GenBank/DDBJ databases">
        <authorList>
            <consortium name="NCBI Genome Project"/>
        </authorList>
    </citation>
    <scope>NUCLEOTIDE SEQUENCE</scope>
    <source>
        <strain evidence="12">CBS 304.34</strain>
    </source>
</reference>
<protein>
    <submittedName>
        <fullName evidence="10 12">GPI2-domain-containing protein</fullName>
    </submittedName>
</protein>
<reference evidence="12" key="3">
    <citation type="submission" date="2025-04" db="UniProtKB">
        <authorList>
            <consortium name="RefSeq"/>
        </authorList>
    </citation>
    <scope>IDENTIFICATION</scope>
    <source>
        <strain evidence="12">CBS 304.34</strain>
    </source>
</reference>
<dbReference type="OrthoDB" id="196709at2759"/>
<dbReference type="Proteomes" id="UP000504636">
    <property type="component" value="Unplaced"/>
</dbReference>
<feature type="compositionally biased region" description="Polar residues" evidence="8">
    <location>
        <begin position="240"/>
        <end position="253"/>
    </location>
</feature>
<evidence type="ECO:0000256" key="8">
    <source>
        <dbReference type="SAM" id="MobiDB-lite"/>
    </source>
</evidence>
<feature type="transmembrane region" description="Helical" evidence="9">
    <location>
        <begin position="153"/>
        <end position="172"/>
    </location>
</feature>
<proteinExistence type="inferred from homology"/>
<accession>A0A6A6YHF5</accession>
<keyword evidence="4" id="KW-0337">GPI-anchor biosynthesis</keyword>
<dbReference type="PANTHER" id="PTHR12982">
    <property type="entry name" value="PHOSPHATIDYLINOSITOL GLYCAN, CLASS C"/>
    <property type="match status" value="1"/>
</dbReference>
<dbReference type="InterPro" id="IPR009450">
    <property type="entry name" value="Plno_GlcNAc_GPI2"/>
</dbReference>
<comment type="pathway">
    <text evidence="2">Glycolipid biosynthesis; glycosylphosphatidylinositol-anchor biosynthesis.</text>
</comment>
<feature type="region of interest" description="Disordered" evidence="8">
    <location>
        <begin position="240"/>
        <end position="269"/>
    </location>
</feature>
<organism evidence="10">
    <name type="scientific">Mytilinidion resinicola</name>
    <dbReference type="NCBI Taxonomy" id="574789"/>
    <lineage>
        <taxon>Eukaryota</taxon>
        <taxon>Fungi</taxon>
        <taxon>Dikarya</taxon>
        <taxon>Ascomycota</taxon>
        <taxon>Pezizomycotina</taxon>
        <taxon>Dothideomycetes</taxon>
        <taxon>Pleosporomycetidae</taxon>
        <taxon>Mytilinidiales</taxon>
        <taxon>Mytilinidiaceae</taxon>
        <taxon>Mytilinidion</taxon>
    </lineage>
</organism>
<dbReference type="AlphaFoldDB" id="A0A6A6YHF5"/>
<evidence type="ECO:0000256" key="6">
    <source>
        <dbReference type="ARBA" id="ARBA00022989"/>
    </source>
</evidence>
<feature type="transmembrane region" description="Helical" evidence="9">
    <location>
        <begin position="384"/>
        <end position="403"/>
    </location>
</feature>
<keyword evidence="6 9" id="KW-1133">Transmembrane helix</keyword>
<evidence type="ECO:0000256" key="4">
    <source>
        <dbReference type="ARBA" id="ARBA00022502"/>
    </source>
</evidence>
<evidence type="ECO:0000313" key="11">
    <source>
        <dbReference type="Proteomes" id="UP000504636"/>
    </source>
</evidence>
<comment type="subcellular location">
    <subcellularLocation>
        <location evidence="1">Membrane</location>
        <topology evidence="1">Multi-pass membrane protein</topology>
    </subcellularLocation>
</comment>
<feature type="transmembrane region" description="Helical" evidence="9">
    <location>
        <begin position="120"/>
        <end position="147"/>
    </location>
</feature>
<evidence type="ECO:0000256" key="7">
    <source>
        <dbReference type="ARBA" id="ARBA00023136"/>
    </source>
</evidence>
<gene>
    <name evidence="10 12" type="ORF">BDZ99DRAFT_489764</name>
</gene>
<keyword evidence="5 9" id="KW-0812">Transmembrane</keyword>
<feature type="transmembrane region" description="Helical" evidence="9">
    <location>
        <begin position="409"/>
        <end position="434"/>
    </location>
</feature>
<keyword evidence="7 9" id="KW-0472">Membrane</keyword>
<dbReference type="PANTHER" id="PTHR12982:SF0">
    <property type="entry name" value="PHOSPHATIDYLINOSITOL N-ACETYLGLUCOSAMINYLTRANSFERASE SUBUNIT C"/>
    <property type="match status" value="1"/>
</dbReference>
<dbReference type="GeneID" id="54463900"/>
<feature type="compositionally biased region" description="Basic and acidic residues" evidence="8">
    <location>
        <begin position="63"/>
        <end position="75"/>
    </location>
</feature>
<keyword evidence="11" id="KW-1185">Reference proteome</keyword>
<dbReference type="GO" id="GO:0000506">
    <property type="term" value="C:glycosylphosphatidylinositol-N-acetylglucosaminyltransferase (GPI-GnT) complex"/>
    <property type="evidence" value="ECO:0007669"/>
    <property type="project" value="TreeGrafter"/>
</dbReference>
<comment type="similarity">
    <text evidence="3">Belongs to the PIGC family.</text>
</comment>
<sequence length="462" mass="50181">MSTTTVQQHAASRQLLHSRTAAPDPSRLAPEDAFYATSPPRRARQHSPLGLGASGGSSVRGMTDARRQREKERGRSGSRRKKRHWNKLLWFKQPYPDNYTDEETFLDHLQRNPRLQPYEFWSLMADSTVIIQHIASVIIFICCFVGIKEINVSPVAVASAGSISTVLGWILWDYWMGKEEAAKAQALAEKEFAEDASSASSTSSLKDPQGLGLLIPNGSNTPRLGHSHSASATSVTSNMSASSATVPSGSATQYPPYGDPESSLSPRNRQRLATAKSAVLIYCALLGLSPILKSLTDSTTSDSIWAMSSWLMCMNVFFFDYGGGTGAQFPASLSTNAAVMASAVMASRLPSTTHVFSLTLFSIEVFGLFPVFRRQLRNSSSAGHRTLTYFLVIAASGGMGVIISNGGAVAAIVGAVLGSVLTFLVMGICCWWLIGLQKYKNEMYGPWDPARPIIRRHWDLSS</sequence>
<dbReference type="RefSeq" id="XP_033574398.1">
    <property type="nucleotide sequence ID" value="XM_033723007.1"/>
</dbReference>
<evidence type="ECO:0000313" key="12">
    <source>
        <dbReference type="RefSeq" id="XP_033574398.1"/>
    </source>
</evidence>
<feature type="transmembrane region" description="Helical" evidence="9">
    <location>
        <begin position="355"/>
        <end position="372"/>
    </location>
</feature>
<evidence type="ECO:0000256" key="2">
    <source>
        <dbReference type="ARBA" id="ARBA00004687"/>
    </source>
</evidence>
<reference evidence="10 12" key="1">
    <citation type="journal article" date="2020" name="Stud. Mycol.">
        <title>101 Dothideomycetes genomes: a test case for predicting lifestyles and emergence of pathogens.</title>
        <authorList>
            <person name="Haridas S."/>
            <person name="Albert R."/>
            <person name="Binder M."/>
            <person name="Bloem J."/>
            <person name="Labutti K."/>
            <person name="Salamov A."/>
            <person name="Andreopoulos B."/>
            <person name="Baker S."/>
            <person name="Barry K."/>
            <person name="Bills G."/>
            <person name="Bluhm B."/>
            <person name="Cannon C."/>
            <person name="Castanera R."/>
            <person name="Culley D."/>
            <person name="Daum C."/>
            <person name="Ezra D."/>
            <person name="Gonzalez J."/>
            <person name="Henrissat B."/>
            <person name="Kuo A."/>
            <person name="Liang C."/>
            <person name="Lipzen A."/>
            <person name="Lutzoni F."/>
            <person name="Magnuson J."/>
            <person name="Mondo S."/>
            <person name="Nolan M."/>
            <person name="Ohm R."/>
            <person name="Pangilinan J."/>
            <person name="Park H.-J."/>
            <person name="Ramirez L."/>
            <person name="Alfaro M."/>
            <person name="Sun H."/>
            <person name="Tritt A."/>
            <person name="Yoshinaga Y."/>
            <person name="Zwiers L.-H."/>
            <person name="Turgeon B."/>
            <person name="Goodwin S."/>
            <person name="Spatafora J."/>
            <person name="Crous P."/>
            <person name="Grigoriev I."/>
        </authorList>
    </citation>
    <scope>NUCLEOTIDE SEQUENCE</scope>
    <source>
        <strain evidence="10 12">CBS 304.34</strain>
    </source>
</reference>
<feature type="compositionally biased region" description="Polar residues" evidence="8">
    <location>
        <begin position="1"/>
        <end position="17"/>
    </location>
</feature>
<dbReference type="UniPathway" id="UPA00196"/>
<evidence type="ECO:0000256" key="5">
    <source>
        <dbReference type="ARBA" id="ARBA00022692"/>
    </source>
</evidence>
<dbReference type="EMBL" id="MU003705">
    <property type="protein sequence ID" value="KAF2807434.1"/>
    <property type="molecule type" value="Genomic_DNA"/>
</dbReference>
<name>A0A6A6YHF5_9PEZI</name>